<dbReference type="GeneID" id="15613576"/>
<evidence type="ECO:0000313" key="2">
    <source>
        <dbReference type="EMBL" id="CCU56153.1"/>
    </source>
</evidence>
<feature type="transmembrane region" description="Helical" evidence="1">
    <location>
        <begin position="7"/>
        <end position="27"/>
    </location>
</feature>
<dbReference type="Proteomes" id="UP000792374">
    <property type="component" value="Genome"/>
</dbReference>
<reference evidence="2" key="1">
    <citation type="journal article" date="2013" name="J. Virol.">
        <title>New Insights into the Evolution of Entomopoxvirinae from the Complete Genome Sequences of Four Entomopoxviruses Infecting Adoxophyes honmai, Choristoneura biennis, Choristoneura rosaceana, and Mythimna separata.</title>
        <authorList>
            <person name="Theze J."/>
            <person name="Takatsuka J."/>
            <person name="Li Z."/>
            <person name="Gallais J."/>
            <person name="Doucet D."/>
            <person name="Arif B."/>
            <person name="Nakai M."/>
            <person name="Herniou E.A."/>
        </authorList>
    </citation>
    <scope>NUCLEOTIDE SEQUENCE</scope>
</reference>
<sequence>MNEDRYISLATYITLIYIIEYLCKIIYTLIKFLYYMCKIAIYYIIILCIQ</sequence>
<dbReference type="RefSeq" id="YP_008004655.1">
    <property type="nucleotide sequence ID" value="NC_021249.1"/>
</dbReference>
<gene>
    <name evidence="2" type="ORF">CHREV_251</name>
</gene>
<proteinExistence type="predicted"/>
<evidence type="ECO:0000256" key="1">
    <source>
        <dbReference type="SAM" id="Phobius"/>
    </source>
</evidence>
<dbReference type="EMBL" id="HF679133">
    <property type="protein sequence ID" value="CCU56153.1"/>
    <property type="molecule type" value="Genomic_DNA"/>
</dbReference>
<protein>
    <submittedName>
        <fullName evidence="2">Uncharacterized protein</fullName>
    </submittedName>
</protein>
<keyword evidence="1" id="KW-0472">Membrane</keyword>
<keyword evidence="1" id="KW-1133">Transmembrane helix</keyword>
<name>A0ABP1WMP2_9POXV</name>
<organism evidence="2 3">
    <name type="scientific">Choristoneura rosaceana entomopoxvirus 'L'</name>
    <dbReference type="NCBI Taxonomy" id="1293539"/>
    <lineage>
        <taxon>Viruses</taxon>
        <taxon>Varidnaviria</taxon>
        <taxon>Bamfordvirae</taxon>
        <taxon>Nucleocytoviricota</taxon>
        <taxon>Pokkesviricetes</taxon>
        <taxon>Chitovirales</taxon>
        <taxon>Poxviridae</taxon>
        <taxon>Entomopoxvirinae</taxon>
        <taxon>Betaentomopoxvirus</taxon>
        <taxon>Betaentomopoxvirus crosaceana</taxon>
        <taxon>Choristoneura rosaceana entomopoxvirus</taxon>
    </lineage>
</organism>
<keyword evidence="3" id="KW-1185">Reference proteome</keyword>
<accession>A0ABP1WMP2</accession>
<keyword evidence="1" id="KW-0812">Transmembrane</keyword>
<evidence type="ECO:0000313" key="3">
    <source>
        <dbReference type="Proteomes" id="UP000792374"/>
    </source>
</evidence>